<dbReference type="SUPFAM" id="SSF47986">
    <property type="entry name" value="DEATH domain"/>
    <property type="match status" value="1"/>
</dbReference>
<reference evidence="9" key="1">
    <citation type="submission" date="2025-08" db="UniProtKB">
        <authorList>
            <consortium name="RefSeq"/>
        </authorList>
    </citation>
    <scope>IDENTIFICATION</scope>
</reference>
<dbReference type="InterPro" id="IPR027417">
    <property type="entry name" value="P-loop_NTPase"/>
</dbReference>
<dbReference type="KEGG" id="tmu:101343529"/>
<dbReference type="RefSeq" id="XP_004381972.1">
    <property type="nucleotide sequence ID" value="XM_004381915.1"/>
</dbReference>
<dbReference type="InterPro" id="IPR011029">
    <property type="entry name" value="DEATH-like_dom_sf"/>
</dbReference>
<keyword evidence="4" id="KW-0547">Nucleotide-binding</keyword>
<dbReference type="OrthoDB" id="120976at2759"/>
<dbReference type="GO" id="GO:0005524">
    <property type="term" value="F:ATP binding"/>
    <property type="evidence" value="ECO:0007669"/>
    <property type="project" value="UniProtKB-KW"/>
</dbReference>
<evidence type="ECO:0000256" key="2">
    <source>
        <dbReference type="ARBA" id="ARBA00022614"/>
    </source>
</evidence>
<accession>A0A2Y9DWN7</accession>
<dbReference type="SUPFAM" id="SSF52540">
    <property type="entry name" value="P-loop containing nucleoside triphosphate hydrolases"/>
    <property type="match status" value="1"/>
</dbReference>
<dbReference type="Pfam" id="PF17776">
    <property type="entry name" value="NLRC4_HD2"/>
    <property type="match status" value="1"/>
</dbReference>
<evidence type="ECO:0000313" key="8">
    <source>
        <dbReference type="Proteomes" id="UP000248480"/>
    </source>
</evidence>
<dbReference type="InParanoid" id="A0A2Y9DWN7"/>
<feature type="domain" description="NACHT" evidence="7">
    <location>
        <begin position="151"/>
        <end position="355"/>
    </location>
</feature>
<dbReference type="Pfam" id="PF17779">
    <property type="entry name" value="WHD_NOD2"/>
    <property type="match status" value="1"/>
</dbReference>
<dbReference type="InterPro" id="IPR007111">
    <property type="entry name" value="NACHT_NTPase"/>
</dbReference>
<keyword evidence="8" id="KW-1185">Reference proteome</keyword>
<keyword evidence="3" id="KW-0677">Repeat</keyword>
<dbReference type="CTD" id="147945"/>
<dbReference type="InterPro" id="IPR041075">
    <property type="entry name" value="NOD1/2_WH"/>
</dbReference>
<feature type="domain" description="Pyrin" evidence="6">
    <location>
        <begin position="1"/>
        <end position="94"/>
    </location>
</feature>
<dbReference type="SUPFAM" id="SSF52047">
    <property type="entry name" value="RNI-like"/>
    <property type="match status" value="1"/>
</dbReference>
<dbReference type="PROSITE" id="PS50837">
    <property type="entry name" value="NACHT"/>
    <property type="match status" value="1"/>
</dbReference>
<evidence type="ECO:0000259" key="6">
    <source>
        <dbReference type="PROSITE" id="PS50824"/>
    </source>
</evidence>
<comment type="similarity">
    <text evidence="1">Belongs to the NLRP family.</text>
</comment>
<evidence type="ECO:0000256" key="4">
    <source>
        <dbReference type="ARBA" id="ARBA00022741"/>
    </source>
</evidence>
<dbReference type="InterPro" id="IPR050637">
    <property type="entry name" value="NLRP_innate_immun_reg"/>
</dbReference>
<dbReference type="FunFam" id="1.10.533.10:FF:000056">
    <property type="entry name" value="NACHT, LRR and PYD domains-containing protein 14"/>
    <property type="match status" value="1"/>
</dbReference>
<name>A0A2Y9DWN7_TRIMA</name>
<keyword evidence="5" id="KW-0067">ATP-binding</keyword>
<dbReference type="PANTHER" id="PTHR45690">
    <property type="entry name" value="NACHT, LRR AND PYD DOMAINS-CONTAINING PROTEIN 12"/>
    <property type="match status" value="1"/>
</dbReference>
<evidence type="ECO:0000256" key="1">
    <source>
        <dbReference type="ARBA" id="ARBA00008665"/>
    </source>
</evidence>
<keyword evidence="2" id="KW-0433">Leucine-rich repeat</keyword>
<protein>
    <submittedName>
        <fullName evidence="9">NACHT, LRR and PYD domains-containing protein 4</fullName>
    </submittedName>
</protein>
<dbReference type="InterPro" id="IPR004020">
    <property type="entry name" value="DAPIN"/>
</dbReference>
<dbReference type="STRING" id="127582.A0A2Y9DWN7"/>
<dbReference type="GO" id="GO:0005737">
    <property type="term" value="C:cytoplasm"/>
    <property type="evidence" value="ECO:0007669"/>
    <property type="project" value="TreeGrafter"/>
</dbReference>
<dbReference type="Pfam" id="PF13516">
    <property type="entry name" value="LRR_6"/>
    <property type="match status" value="3"/>
</dbReference>
<dbReference type="Gene3D" id="3.40.50.300">
    <property type="entry name" value="P-loop containing nucleotide triphosphate hydrolases"/>
    <property type="match status" value="1"/>
</dbReference>
<dbReference type="FunFam" id="3.40.50.300:FF:000442">
    <property type="entry name" value="NACHT, LRR and PYD domains-containing protein 3"/>
    <property type="match status" value="1"/>
</dbReference>
<dbReference type="Gene3D" id="1.10.533.10">
    <property type="entry name" value="Death Domain, Fas"/>
    <property type="match status" value="1"/>
</dbReference>
<dbReference type="InterPro" id="IPR041267">
    <property type="entry name" value="NLRP_HD2"/>
</dbReference>
<dbReference type="FunCoup" id="A0A2Y9DWN7">
    <property type="interactions" value="178"/>
</dbReference>
<dbReference type="SMART" id="SM01289">
    <property type="entry name" value="PYRIN"/>
    <property type="match status" value="1"/>
</dbReference>
<dbReference type="SMART" id="SM00368">
    <property type="entry name" value="LRR_RI"/>
    <property type="match status" value="9"/>
</dbReference>
<dbReference type="Pfam" id="PF05729">
    <property type="entry name" value="NACHT"/>
    <property type="match status" value="1"/>
</dbReference>
<dbReference type="PROSITE" id="PS50824">
    <property type="entry name" value="DAPIN"/>
    <property type="match status" value="1"/>
</dbReference>
<dbReference type="CDD" id="cd08320">
    <property type="entry name" value="Pyrin_NALPs"/>
    <property type="match status" value="1"/>
</dbReference>
<dbReference type="Gene3D" id="3.80.10.10">
    <property type="entry name" value="Ribonuclease Inhibitor"/>
    <property type="match status" value="2"/>
</dbReference>
<evidence type="ECO:0000259" key="7">
    <source>
        <dbReference type="PROSITE" id="PS50837"/>
    </source>
</evidence>
<dbReference type="Proteomes" id="UP000248480">
    <property type="component" value="Unplaced"/>
</dbReference>
<organism evidence="8 9">
    <name type="scientific">Trichechus manatus latirostris</name>
    <name type="common">Florida manatee</name>
    <dbReference type="NCBI Taxonomy" id="127582"/>
    <lineage>
        <taxon>Eukaryota</taxon>
        <taxon>Metazoa</taxon>
        <taxon>Chordata</taxon>
        <taxon>Craniata</taxon>
        <taxon>Vertebrata</taxon>
        <taxon>Euteleostomi</taxon>
        <taxon>Mammalia</taxon>
        <taxon>Eutheria</taxon>
        <taxon>Afrotheria</taxon>
        <taxon>Sirenia</taxon>
        <taxon>Trichechidae</taxon>
        <taxon>Trichechus</taxon>
    </lineage>
</organism>
<dbReference type="InterPro" id="IPR001611">
    <property type="entry name" value="Leu-rich_rpt"/>
</dbReference>
<evidence type="ECO:0000256" key="3">
    <source>
        <dbReference type="ARBA" id="ARBA00022737"/>
    </source>
</evidence>
<gene>
    <name evidence="9" type="primary">NLRP4</name>
</gene>
<dbReference type="InterPro" id="IPR032675">
    <property type="entry name" value="LRR_dom_sf"/>
</dbReference>
<dbReference type="Pfam" id="PF02758">
    <property type="entry name" value="PYRIN"/>
    <property type="match status" value="1"/>
</dbReference>
<proteinExistence type="inferred from homology"/>
<dbReference type="AlphaFoldDB" id="A0A2Y9DWN7"/>
<evidence type="ECO:0000256" key="5">
    <source>
        <dbReference type="ARBA" id="ARBA00022840"/>
    </source>
</evidence>
<evidence type="ECO:0000313" key="9">
    <source>
        <dbReference type="RefSeq" id="XP_004381972.1"/>
    </source>
</evidence>
<dbReference type="GO" id="GO:0050727">
    <property type="term" value="P:regulation of inflammatory response"/>
    <property type="evidence" value="ECO:0007669"/>
    <property type="project" value="TreeGrafter"/>
</dbReference>
<dbReference type="PANTHER" id="PTHR45690:SF6">
    <property type="entry name" value="NACHT, LRR AND PYD DOMAINS-CONTAINING PROTEIN 4"/>
    <property type="match status" value="1"/>
</dbReference>
<sequence length="987" mass="113400">MASSFFSDFGLMWYLDELKKEEFRRFKELLRQEPLQLGLERIPWAEVKRATREDLANLLIKHYQEQQAWDVTYRIFHKIGRKDLHIKAKRESTGYIRMYQAHVKKKFSNIWSRESLTRIHDYFEQEVVIQKKRERMELLFEPKATGEEPSRTVVLVGTPKIGKTTFLVKLMLAWAEGIFYQDRFLYIFYFCCWEVKRLALTSLAELISGDWPNPPVPIAEILSQPERLLFIIDSFEELTCALKEPESDLCSDWLQQQPGEVVLGSLLRKKMLPEASLLIATTPNYQQELEAQLEHPEIKTIMGLNESDRKLYFSCVFQDKKQAMEAFSFVRENEQLFHMCQIPILCWVVCTCLKQEMERGRDLALACHRTTSLFASFIFNMFTPKGATRPHEQIHVQLKGLCSLAVEGMWTDTFQFSEEDFRRNGLVESDIPALLDMKLLQKCRGYENSYTFIHVCIQEFCAAMFYLLKSSGNHPNPAVGCSKALLLTYLKRENVHWILGGCFVFGLLNAEEEKRLDAFFDLQLSLEVKQQFHQCLKSLGECEHLEGEVDFLLFYCLFEMQDKVFVTKALDCFQEVHFSVTDNVDLMVSAYCLKHCSGLRKISFSVRNVFKEENGDSSTSSYNLVRWHYICSVLTTNVHLRELQVHNSVLDESAFGALCKELRHPNCHLQKLEINNVSFSGESWLFFEVFIHNPYLKCLDLSSTRLYRNDVRLLCEALNYPLCNIEDLTLANCLLSAGDCEAFASVLKSNKKLKYLNVAHNYLDQGVSLLCDALCHLDCVLEALVLVYCYLSEPCWDSLCEVLVCNRSLIHLDLGGNVLKDDDLELLCAALKHPNCCLQSLCLVKVSITDEGCRDIASVLTSNPNLRNLDIGNNDIQDEGVKLLCEALTHPNCHLENLGLDSCQLTSACCEDLASALTQSKTLRRLSLTGNTLDHDGVVVLCEGLRHTECALRMLRLQKAKFGEETQRLLMAEDERNPSLTIIIDNY</sequence>
<dbReference type="GeneID" id="101343529"/>